<evidence type="ECO:0000313" key="2">
    <source>
        <dbReference type="EMBL" id="GLY89962.1"/>
    </source>
</evidence>
<gene>
    <name evidence="2" type="ORF">Airi02_078910</name>
</gene>
<protein>
    <submittedName>
        <fullName evidence="2">Uncharacterized protein</fullName>
    </submittedName>
</protein>
<keyword evidence="3" id="KW-1185">Reference proteome</keyword>
<sequence>MMISWTGKGWLALPIIVVTVVIGGFLAVPLSSIHALGSNAVFCTMPFAFTLAAFPSYLLGRTLNSSMGADGRRVWHNRHRFGVGIPLPLQSIWVGEAAIAYLLLAVLIGGVLLTSPPVVWTLWLLLIVVGVVAVMTLRRRRKNELDQVRARSRRATQAIKAGETMRFGGLSVSNAGIECDGRMLPFTEIVRIHHDRDNLYCQLQAGTYTYPLSKIHDHTVAAGVAIGFHRAATGRN</sequence>
<evidence type="ECO:0000256" key="1">
    <source>
        <dbReference type="SAM" id="Phobius"/>
    </source>
</evidence>
<evidence type="ECO:0000313" key="3">
    <source>
        <dbReference type="Proteomes" id="UP001165074"/>
    </source>
</evidence>
<keyword evidence="1" id="KW-0472">Membrane</keyword>
<accession>A0A9W6W4H7</accession>
<feature type="transmembrane region" description="Helical" evidence="1">
    <location>
        <begin position="81"/>
        <end position="112"/>
    </location>
</feature>
<feature type="transmembrane region" description="Helical" evidence="1">
    <location>
        <begin position="12"/>
        <end position="33"/>
    </location>
</feature>
<keyword evidence="1" id="KW-1133">Transmembrane helix</keyword>
<organism evidence="2 3">
    <name type="scientific">Actinoallomurus iriomotensis</name>
    <dbReference type="NCBI Taxonomy" id="478107"/>
    <lineage>
        <taxon>Bacteria</taxon>
        <taxon>Bacillati</taxon>
        <taxon>Actinomycetota</taxon>
        <taxon>Actinomycetes</taxon>
        <taxon>Streptosporangiales</taxon>
        <taxon>Thermomonosporaceae</taxon>
        <taxon>Actinoallomurus</taxon>
    </lineage>
</organism>
<dbReference type="EMBL" id="BSTK01000015">
    <property type="protein sequence ID" value="GLY89962.1"/>
    <property type="molecule type" value="Genomic_DNA"/>
</dbReference>
<name>A0A9W6W4H7_9ACTN</name>
<feature type="transmembrane region" description="Helical" evidence="1">
    <location>
        <begin position="118"/>
        <end position="137"/>
    </location>
</feature>
<dbReference type="RefSeq" id="WP_285580564.1">
    <property type="nucleotide sequence ID" value="NZ_BSTK01000015.1"/>
</dbReference>
<feature type="transmembrane region" description="Helical" evidence="1">
    <location>
        <begin position="39"/>
        <end position="60"/>
    </location>
</feature>
<comment type="caution">
    <text evidence="2">The sequence shown here is derived from an EMBL/GenBank/DDBJ whole genome shotgun (WGS) entry which is preliminary data.</text>
</comment>
<reference evidence="2" key="1">
    <citation type="submission" date="2023-03" db="EMBL/GenBank/DDBJ databases">
        <title>Actinoallomurus iriomotensis NBRC 103684.</title>
        <authorList>
            <person name="Ichikawa N."/>
            <person name="Sato H."/>
            <person name="Tonouchi N."/>
        </authorList>
    </citation>
    <scope>NUCLEOTIDE SEQUENCE</scope>
    <source>
        <strain evidence="2">NBRC 103684</strain>
    </source>
</reference>
<dbReference type="Proteomes" id="UP001165074">
    <property type="component" value="Unassembled WGS sequence"/>
</dbReference>
<dbReference type="AlphaFoldDB" id="A0A9W6W4H7"/>
<keyword evidence="1" id="KW-0812">Transmembrane</keyword>
<proteinExistence type="predicted"/>